<name>A0A6G0RHU8_9STRA</name>
<organism evidence="1 2">
    <name type="scientific">Phytophthora fragariae</name>
    <dbReference type="NCBI Taxonomy" id="53985"/>
    <lineage>
        <taxon>Eukaryota</taxon>
        <taxon>Sar</taxon>
        <taxon>Stramenopiles</taxon>
        <taxon>Oomycota</taxon>
        <taxon>Peronosporomycetes</taxon>
        <taxon>Peronosporales</taxon>
        <taxon>Peronosporaceae</taxon>
        <taxon>Phytophthora</taxon>
    </lineage>
</organism>
<dbReference type="Proteomes" id="UP000486351">
    <property type="component" value="Unassembled WGS sequence"/>
</dbReference>
<dbReference type="AlphaFoldDB" id="A0A6G0RHU8"/>
<protein>
    <submittedName>
        <fullName evidence="1">Uncharacterized protein</fullName>
    </submittedName>
</protein>
<gene>
    <name evidence="1" type="ORF">PF008_g14307</name>
</gene>
<reference evidence="1 2" key="1">
    <citation type="submission" date="2018-09" db="EMBL/GenBank/DDBJ databases">
        <title>Genomic investigation of the strawberry pathogen Phytophthora fragariae indicates pathogenicity is determined by transcriptional variation in three key races.</title>
        <authorList>
            <person name="Adams T.M."/>
            <person name="Armitage A.D."/>
            <person name="Sobczyk M.K."/>
            <person name="Bates H.J."/>
            <person name="Dunwell J.M."/>
            <person name="Nellist C.F."/>
            <person name="Harrison R.J."/>
        </authorList>
    </citation>
    <scope>NUCLEOTIDE SEQUENCE [LARGE SCALE GENOMIC DNA]</scope>
    <source>
        <strain evidence="1 2">NOV-77</strain>
    </source>
</reference>
<evidence type="ECO:0000313" key="1">
    <source>
        <dbReference type="EMBL" id="KAE9333716.1"/>
    </source>
</evidence>
<evidence type="ECO:0000313" key="2">
    <source>
        <dbReference type="Proteomes" id="UP000486351"/>
    </source>
</evidence>
<comment type="caution">
    <text evidence="1">The sequence shown here is derived from an EMBL/GenBank/DDBJ whole genome shotgun (WGS) entry which is preliminary data.</text>
</comment>
<sequence>MSNSATRIAPGVRCRPPVRAGLHALGWVSVFTARTGALARPLVTLDFFRCGDGGVALDDESSLDSLPACTIRTLAFLSKLPTPRLPLERLSCAAFTC</sequence>
<dbReference type="EMBL" id="QXFY01000880">
    <property type="protein sequence ID" value="KAE9333716.1"/>
    <property type="molecule type" value="Genomic_DNA"/>
</dbReference>
<accession>A0A6G0RHU8</accession>
<proteinExistence type="predicted"/>